<dbReference type="InterPro" id="IPR045187">
    <property type="entry name" value="CcO_II"/>
</dbReference>
<dbReference type="InterPro" id="IPR014222">
    <property type="entry name" value="Cyt_c_oxidase_su2"/>
</dbReference>
<evidence type="ECO:0000313" key="19">
    <source>
        <dbReference type="EMBL" id="BAW79416.1"/>
    </source>
</evidence>
<dbReference type="PANTHER" id="PTHR22888">
    <property type="entry name" value="CYTOCHROME C OXIDASE, SUBUNIT II"/>
    <property type="match status" value="1"/>
</dbReference>
<dbReference type="SUPFAM" id="SSF81464">
    <property type="entry name" value="Cytochrome c oxidase subunit II-like, transmembrane region"/>
    <property type="match status" value="1"/>
</dbReference>
<keyword evidence="20" id="KW-1185">Reference proteome</keyword>
<comment type="subcellular location">
    <subcellularLocation>
        <location evidence="14">Cell membrane</location>
        <topology evidence="14">Multi-pass membrane protein</topology>
    </subcellularLocation>
    <subcellularLocation>
        <location evidence="1">Membrane</location>
        <topology evidence="1">Multi-pass membrane protein</topology>
    </subcellularLocation>
</comment>
<comment type="similarity">
    <text evidence="2 14">Belongs to the cytochrome c oxidase subunit 2 family.</text>
</comment>
<evidence type="ECO:0000256" key="3">
    <source>
        <dbReference type="ARBA" id="ARBA00022448"/>
    </source>
</evidence>
<dbReference type="GO" id="GO:0005886">
    <property type="term" value="C:plasma membrane"/>
    <property type="evidence" value="ECO:0007669"/>
    <property type="project" value="UniProtKB-SubCell"/>
</dbReference>
<evidence type="ECO:0000256" key="7">
    <source>
        <dbReference type="ARBA" id="ARBA00022967"/>
    </source>
</evidence>
<dbReference type="PANTHER" id="PTHR22888:SF9">
    <property type="entry name" value="CYTOCHROME C OXIDASE SUBUNIT 2"/>
    <property type="match status" value="1"/>
</dbReference>
<dbReference type="SUPFAM" id="SSF49503">
    <property type="entry name" value="Cupredoxins"/>
    <property type="match status" value="1"/>
</dbReference>
<keyword evidence="11 16" id="KW-0472">Membrane</keyword>
<feature type="domain" description="Cytochrome oxidase subunit II copper A binding" evidence="17">
    <location>
        <begin position="122"/>
        <end position="259"/>
    </location>
</feature>
<dbReference type="AlphaFoldDB" id="A0A1Q2SJV9"/>
<evidence type="ECO:0000256" key="10">
    <source>
        <dbReference type="ARBA" id="ARBA00023008"/>
    </source>
</evidence>
<dbReference type="GO" id="GO:0016491">
    <property type="term" value="F:oxidoreductase activity"/>
    <property type="evidence" value="ECO:0007669"/>
    <property type="project" value="InterPro"/>
</dbReference>
<keyword evidence="5 14" id="KW-0812">Transmembrane</keyword>
<reference evidence="19 20" key="1">
    <citation type="journal article" date="2017" name="ISME J.">
        <title>An acid-tolerant ammonia-oxidizing ?-proteobacterium from soil.</title>
        <authorList>
            <person name="Hayatsu M."/>
            <person name="Tago K."/>
            <person name="Uchiyama I."/>
            <person name="Toyoda A."/>
            <person name="Wang Y."/>
            <person name="Shimomura Y."/>
            <person name="Okubo T."/>
            <person name="Kurisu F."/>
            <person name="Hirono Y."/>
            <person name="Nonaka K."/>
            <person name="Akiyama H."/>
            <person name="Itoh T."/>
            <person name="Takami H."/>
        </authorList>
    </citation>
    <scope>NUCLEOTIDE SEQUENCE [LARGE SCALE GENOMIC DNA]</scope>
    <source>
        <strain evidence="19 20">TAO100</strain>
    </source>
</reference>
<dbReference type="PROSITE" id="PS50857">
    <property type="entry name" value="COX2_CUA"/>
    <property type="match status" value="1"/>
</dbReference>
<keyword evidence="9 16" id="KW-1133">Transmembrane helix</keyword>
<dbReference type="GO" id="GO:0004129">
    <property type="term" value="F:cytochrome-c oxidase activity"/>
    <property type="evidence" value="ECO:0007669"/>
    <property type="project" value="UniProtKB-EC"/>
</dbReference>
<evidence type="ECO:0000259" key="17">
    <source>
        <dbReference type="PROSITE" id="PS50857"/>
    </source>
</evidence>
<evidence type="ECO:0000256" key="2">
    <source>
        <dbReference type="ARBA" id="ARBA00007866"/>
    </source>
</evidence>
<keyword evidence="8 14" id="KW-0249">Electron transport</keyword>
<dbReference type="Pfam" id="PF00116">
    <property type="entry name" value="COX2"/>
    <property type="match status" value="1"/>
</dbReference>
<feature type="transmembrane region" description="Helical" evidence="16">
    <location>
        <begin position="93"/>
        <end position="115"/>
    </location>
</feature>
<evidence type="ECO:0000256" key="4">
    <source>
        <dbReference type="ARBA" id="ARBA00022660"/>
    </source>
</evidence>
<keyword evidence="6 15" id="KW-0479">Metal-binding</keyword>
<evidence type="ECO:0000256" key="12">
    <source>
        <dbReference type="ARBA" id="ARBA00024688"/>
    </source>
</evidence>
<dbReference type="InterPro" id="IPR001505">
    <property type="entry name" value="Copper_CuA"/>
</dbReference>
<keyword evidence="7" id="KW-1278">Translocase</keyword>
<dbReference type="Gene3D" id="2.60.40.420">
    <property type="entry name" value="Cupredoxins - blue copper proteins"/>
    <property type="match status" value="1"/>
</dbReference>
<evidence type="ECO:0000313" key="20">
    <source>
        <dbReference type="Proteomes" id="UP000243679"/>
    </source>
</evidence>
<gene>
    <name evidence="19" type="ORF">TAO_0046</name>
</gene>
<dbReference type="GO" id="GO:0042773">
    <property type="term" value="P:ATP synthesis coupled electron transport"/>
    <property type="evidence" value="ECO:0007669"/>
    <property type="project" value="TreeGrafter"/>
</dbReference>
<dbReference type="PROSITE" id="PS00078">
    <property type="entry name" value="COX2"/>
    <property type="match status" value="1"/>
</dbReference>
<evidence type="ECO:0000256" key="8">
    <source>
        <dbReference type="ARBA" id="ARBA00022982"/>
    </source>
</evidence>
<dbReference type="InterPro" id="IPR036257">
    <property type="entry name" value="Cyt_c_oxidase_su2_TM_sf"/>
</dbReference>
<evidence type="ECO:0000256" key="5">
    <source>
        <dbReference type="ARBA" id="ARBA00022692"/>
    </source>
</evidence>
<proteinExistence type="inferred from homology"/>
<name>A0A1Q2SJV9_9GAMM</name>
<organism evidence="19 20">
    <name type="scientific">Candidatus Nitrosoglobus terrae</name>
    <dbReference type="NCBI Taxonomy" id="1630141"/>
    <lineage>
        <taxon>Bacteria</taxon>
        <taxon>Pseudomonadati</taxon>
        <taxon>Pseudomonadota</taxon>
        <taxon>Gammaproteobacteria</taxon>
        <taxon>Chromatiales</taxon>
        <taxon>Chromatiaceae</taxon>
        <taxon>Candidatus Nitrosoglobus</taxon>
    </lineage>
</organism>
<evidence type="ECO:0000256" key="1">
    <source>
        <dbReference type="ARBA" id="ARBA00004141"/>
    </source>
</evidence>
<keyword evidence="4 14" id="KW-0679">Respiratory chain</keyword>
<sequence length="280" mass="31313">MSLSDKKSLFATIAGGIGLLLISGGASAEYVFNLTEGVTPTSKEIYDLHMYIFWICVAIGVVVYGIMGWSMYHHRKSKGAKASQFHENTVLEVVWTVIPFLILIAVAVPATSAMFRAYNTSDPDMTIKVTGYQWRWHYDYLDHGFGFTSTLTTPMEQVENKAPKGENYLLEVDNSLVLPINKKIRFAITSDDVNHAWWLPAFGFKQDAIPGYINDAWAVIEKPGIYRGQCTELCGRGHAFMPIVVEAKTEKEFDQWVADQKKGKEVALTGKELSNTVAQQ</sequence>
<evidence type="ECO:0000256" key="11">
    <source>
        <dbReference type="ARBA" id="ARBA00023136"/>
    </source>
</evidence>
<dbReference type="GO" id="GO:0005507">
    <property type="term" value="F:copper ion binding"/>
    <property type="evidence" value="ECO:0007669"/>
    <property type="project" value="InterPro"/>
</dbReference>
<dbReference type="EC" id="7.1.1.9" evidence="15"/>
<dbReference type="PROSITE" id="PS50999">
    <property type="entry name" value="COX2_TM"/>
    <property type="match status" value="1"/>
</dbReference>
<evidence type="ECO:0000256" key="13">
    <source>
        <dbReference type="ARBA" id="ARBA00047816"/>
    </source>
</evidence>
<dbReference type="InterPro" id="IPR008972">
    <property type="entry name" value="Cupredoxin"/>
</dbReference>
<evidence type="ECO:0000256" key="16">
    <source>
        <dbReference type="SAM" id="Phobius"/>
    </source>
</evidence>
<feature type="domain" description="Cytochrome oxidase subunit II transmembrane region profile" evidence="18">
    <location>
        <begin position="26"/>
        <end position="121"/>
    </location>
</feature>
<dbReference type="OrthoDB" id="9781261at2"/>
<keyword evidence="3 14" id="KW-0813">Transport</keyword>
<dbReference type="NCBIfam" id="TIGR02866">
    <property type="entry name" value="CoxB"/>
    <property type="match status" value="1"/>
</dbReference>
<keyword evidence="10 15" id="KW-0186">Copper</keyword>
<accession>A0A1Q2SJV9</accession>
<comment type="function">
    <text evidence="12 15">Subunits I and II form the functional core of the enzyme complex. Electrons originating in cytochrome c are transferred via heme a and Cu(A) to the binuclear center formed by heme a3 and Cu(B).</text>
</comment>
<evidence type="ECO:0000256" key="9">
    <source>
        <dbReference type="ARBA" id="ARBA00022989"/>
    </source>
</evidence>
<feature type="transmembrane region" description="Helical" evidence="16">
    <location>
        <begin position="52"/>
        <end position="72"/>
    </location>
</feature>
<dbReference type="KEGG" id="ntt:TAO_0046"/>
<comment type="catalytic activity">
    <reaction evidence="13 15">
        <text>4 Fe(II)-[cytochrome c] + O2 + 8 H(+)(in) = 4 Fe(III)-[cytochrome c] + 2 H2O + 4 H(+)(out)</text>
        <dbReference type="Rhea" id="RHEA:11436"/>
        <dbReference type="Rhea" id="RHEA-COMP:10350"/>
        <dbReference type="Rhea" id="RHEA-COMP:14399"/>
        <dbReference type="ChEBI" id="CHEBI:15377"/>
        <dbReference type="ChEBI" id="CHEBI:15378"/>
        <dbReference type="ChEBI" id="CHEBI:15379"/>
        <dbReference type="ChEBI" id="CHEBI:29033"/>
        <dbReference type="ChEBI" id="CHEBI:29034"/>
        <dbReference type="EC" id="7.1.1.9"/>
    </reaction>
</comment>
<dbReference type="RefSeq" id="WP_096526084.1">
    <property type="nucleotide sequence ID" value="NZ_AP014836.1"/>
</dbReference>
<protein>
    <recommendedName>
        <fullName evidence="15">Cytochrome c oxidase subunit 2</fullName>
        <ecNumber evidence="15">7.1.1.9</ecNumber>
    </recommendedName>
</protein>
<evidence type="ECO:0000256" key="6">
    <source>
        <dbReference type="ARBA" id="ARBA00022723"/>
    </source>
</evidence>
<dbReference type="InterPro" id="IPR011759">
    <property type="entry name" value="Cyt_c_oxidase_su2_TM_dom"/>
</dbReference>
<dbReference type="Pfam" id="PF02790">
    <property type="entry name" value="COX2_TM"/>
    <property type="match status" value="1"/>
</dbReference>
<evidence type="ECO:0000256" key="14">
    <source>
        <dbReference type="RuleBase" id="RU000456"/>
    </source>
</evidence>
<dbReference type="InterPro" id="IPR002429">
    <property type="entry name" value="CcO_II-like_C"/>
</dbReference>
<evidence type="ECO:0000256" key="15">
    <source>
        <dbReference type="RuleBase" id="RU004024"/>
    </source>
</evidence>
<evidence type="ECO:0000259" key="18">
    <source>
        <dbReference type="PROSITE" id="PS50999"/>
    </source>
</evidence>
<dbReference type="Proteomes" id="UP000243679">
    <property type="component" value="Chromosome"/>
</dbReference>
<dbReference type="EMBL" id="AP014836">
    <property type="protein sequence ID" value="BAW79416.1"/>
    <property type="molecule type" value="Genomic_DNA"/>
</dbReference>
<dbReference type="PRINTS" id="PR01166">
    <property type="entry name" value="CYCOXIDASEII"/>
</dbReference>
<dbReference type="Gene3D" id="1.10.287.90">
    <property type="match status" value="1"/>
</dbReference>
<comment type="cofactor">
    <cofactor evidence="15">
        <name>Cu cation</name>
        <dbReference type="ChEBI" id="CHEBI:23378"/>
    </cofactor>
    <text evidence="15">Binds a copper A center.</text>
</comment>